<comment type="caution">
    <text evidence="1">The sequence shown here is derived from an EMBL/GenBank/DDBJ whole genome shotgun (WGS) entry which is preliminary data.</text>
</comment>
<dbReference type="AlphaFoldDB" id="A0A5B7H5F7"/>
<evidence type="ECO:0000313" key="2">
    <source>
        <dbReference type="Proteomes" id="UP000324222"/>
    </source>
</evidence>
<accession>A0A5B7H5F7</accession>
<dbReference type="Proteomes" id="UP000324222">
    <property type="component" value="Unassembled WGS sequence"/>
</dbReference>
<name>A0A5B7H5F7_PORTR</name>
<organism evidence="1 2">
    <name type="scientific">Portunus trituberculatus</name>
    <name type="common">Swimming crab</name>
    <name type="synonym">Neptunus trituberculatus</name>
    <dbReference type="NCBI Taxonomy" id="210409"/>
    <lineage>
        <taxon>Eukaryota</taxon>
        <taxon>Metazoa</taxon>
        <taxon>Ecdysozoa</taxon>
        <taxon>Arthropoda</taxon>
        <taxon>Crustacea</taxon>
        <taxon>Multicrustacea</taxon>
        <taxon>Malacostraca</taxon>
        <taxon>Eumalacostraca</taxon>
        <taxon>Eucarida</taxon>
        <taxon>Decapoda</taxon>
        <taxon>Pleocyemata</taxon>
        <taxon>Brachyura</taxon>
        <taxon>Eubrachyura</taxon>
        <taxon>Portunoidea</taxon>
        <taxon>Portunidae</taxon>
        <taxon>Portuninae</taxon>
        <taxon>Portunus</taxon>
    </lineage>
</organism>
<protein>
    <submittedName>
        <fullName evidence="1">Uncharacterized protein</fullName>
    </submittedName>
</protein>
<reference evidence="1 2" key="1">
    <citation type="submission" date="2019-05" db="EMBL/GenBank/DDBJ databases">
        <title>Another draft genome of Portunus trituberculatus and its Hox gene families provides insights of decapod evolution.</title>
        <authorList>
            <person name="Jeong J.-H."/>
            <person name="Song I."/>
            <person name="Kim S."/>
            <person name="Choi T."/>
            <person name="Kim D."/>
            <person name="Ryu S."/>
            <person name="Kim W."/>
        </authorList>
    </citation>
    <scope>NUCLEOTIDE SEQUENCE [LARGE SCALE GENOMIC DNA]</scope>
    <source>
        <tissue evidence="1">Muscle</tissue>
    </source>
</reference>
<keyword evidence="2" id="KW-1185">Reference proteome</keyword>
<dbReference type="EMBL" id="VSRR010022573">
    <property type="protein sequence ID" value="MPC64785.1"/>
    <property type="molecule type" value="Genomic_DNA"/>
</dbReference>
<gene>
    <name evidence="1" type="ORF">E2C01_058906</name>
</gene>
<sequence length="60" mass="6457">MVSAGVTSATDVRTFLVERGAARSHQTSTQAPALHSTKAASLPAAYTFLQMCYLFTYCLN</sequence>
<evidence type="ECO:0000313" key="1">
    <source>
        <dbReference type="EMBL" id="MPC64785.1"/>
    </source>
</evidence>
<proteinExistence type="predicted"/>